<keyword evidence="3" id="KW-1185">Reference proteome</keyword>
<dbReference type="AlphaFoldDB" id="A0AAV1IVY7"/>
<evidence type="ECO:0000313" key="3">
    <source>
        <dbReference type="Proteomes" id="UP001497472"/>
    </source>
</evidence>
<gene>
    <name evidence="2" type="ORF">LNINA_LOCUS1388</name>
</gene>
<protein>
    <submittedName>
        <fullName evidence="2">Uncharacterized protein</fullName>
    </submittedName>
</protein>
<name>A0AAV1IVY7_9NEOP</name>
<sequence length="132" mass="14267">MPVTVILRRFKSIHWTSDIALDLQMLKEIVYVRAGGGGQLVTSFAVACEELSLSPSAKGVATPSGYVNSKTLQCECLARARAAPARPRRPRRCRSVAAAARRCTETRRAGGSEVAFLPPPPSTRLRPPHATL</sequence>
<reference evidence="2 3" key="1">
    <citation type="submission" date="2023-11" db="EMBL/GenBank/DDBJ databases">
        <authorList>
            <person name="Okamura Y."/>
        </authorList>
    </citation>
    <scope>NUCLEOTIDE SEQUENCE [LARGE SCALE GENOMIC DNA]</scope>
</reference>
<dbReference type="Proteomes" id="UP001497472">
    <property type="component" value="Unassembled WGS sequence"/>
</dbReference>
<proteinExistence type="predicted"/>
<organism evidence="2 3">
    <name type="scientific">Leptosia nina</name>
    <dbReference type="NCBI Taxonomy" id="320188"/>
    <lineage>
        <taxon>Eukaryota</taxon>
        <taxon>Metazoa</taxon>
        <taxon>Ecdysozoa</taxon>
        <taxon>Arthropoda</taxon>
        <taxon>Hexapoda</taxon>
        <taxon>Insecta</taxon>
        <taxon>Pterygota</taxon>
        <taxon>Neoptera</taxon>
        <taxon>Endopterygota</taxon>
        <taxon>Lepidoptera</taxon>
        <taxon>Glossata</taxon>
        <taxon>Ditrysia</taxon>
        <taxon>Papilionoidea</taxon>
        <taxon>Pieridae</taxon>
        <taxon>Pierinae</taxon>
        <taxon>Leptosia</taxon>
    </lineage>
</organism>
<dbReference type="EMBL" id="CAVLEF010000002">
    <property type="protein sequence ID" value="CAK1541400.1"/>
    <property type="molecule type" value="Genomic_DNA"/>
</dbReference>
<comment type="caution">
    <text evidence="2">The sequence shown here is derived from an EMBL/GenBank/DDBJ whole genome shotgun (WGS) entry which is preliminary data.</text>
</comment>
<feature type="region of interest" description="Disordered" evidence="1">
    <location>
        <begin position="109"/>
        <end position="132"/>
    </location>
</feature>
<evidence type="ECO:0000313" key="2">
    <source>
        <dbReference type="EMBL" id="CAK1541400.1"/>
    </source>
</evidence>
<accession>A0AAV1IVY7</accession>
<evidence type="ECO:0000256" key="1">
    <source>
        <dbReference type="SAM" id="MobiDB-lite"/>
    </source>
</evidence>